<dbReference type="HOGENOM" id="CLU_029994_1_0_1"/>
<reference evidence="16" key="3">
    <citation type="submission" date="2025-08" db="UniProtKB">
        <authorList>
            <consortium name="Ensembl"/>
        </authorList>
    </citation>
    <scope>IDENTIFICATION</scope>
    <source>
        <strain evidence="16">JP 163 A</strain>
    </source>
</reference>
<feature type="compositionally biased region" description="Basic and acidic residues" evidence="14">
    <location>
        <begin position="305"/>
        <end position="314"/>
    </location>
</feature>
<evidence type="ECO:0000256" key="5">
    <source>
        <dbReference type="ARBA" id="ARBA00022553"/>
    </source>
</evidence>
<dbReference type="GO" id="GO:0015630">
    <property type="term" value="C:microtubule cytoskeleton"/>
    <property type="evidence" value="ECO:0007669"/>
    <property type="project" value="UniProtKB-ARBA"/>
</dbReference>
<reference evidence="17" key="2">
    <citation type="journal article" date="2013" name="Nat. Genet.">
        <title>The genome of the platyfish, Xiphophorus maculatus, provides insights into evolutionary adaptation and several complex traits.</title>
        <authorList>
            <person name="Schartl M."/>
            <person name="Walter R.B."/>
            <person name="Shen Y."/>
            <person name="Garcia T."/>
            <person name="Catchen J."/>
            <person name="Amores A."/>
            <person name="Braasch I."/>
            <person name="Chalopin D."/>
            <person name="Volff J.N."/>
            <person name="Lesch K.P."/>
            <person name="Bisazza A."/>
            <person name="Minx P."/>
            <person name="Hillier L."/>
            <person name="Wilson R.K."/>
            <person name="Fuerstenberg S."/>
            <person name="Boore J."/>
            <person name="Searle S."/>
            <person name="Postlethwait J.H."/>
            <person name="Warren W.C."/>
        </authorList>
    </citation>
    <scope>NUCLEOTIDE SEQUENCE [LARGE SCALE GENOMIC DNA]</scope>
    <source>
        <strain evidence="17">JP 163 A</strain>
    </source>
</reference>
<evidence type="ECO:0000256" key="7">
    <source>
        <dbReference type="ARBA" id="ARBA00022741"/>
    </source>
</evidence>
<feature type="compositionally biased region" description="Polar residues" evidence="14">
    <location>
        <begin position="318"/>
        <end position="333"/>
    </location>
</feature>
<keyword evidence="9 13" id="KW-0067">ATP-binding</keyword>
<organism evidence="16 17">
    <name type="scientific">Xiphophorus maculatus</name>
    <name type="common">Southern platyfish</name>
    <name type="synonym">Platypoecilus maculatus</name>
    <dbReference type="NCBI Taxonomy" id="8083"/>
    <lineage>
        <taxon>Eukaryota</taxon>
        <taxon>Metazoa</taxon>
        <taxon>Chordata</taxon>
        <taxon>Craniata</taxon>
        <taxon>Vertebrata</taxon>
        <taxon>Euteleostomi</taxon>
        <taxon>Actinopterygii</taxon>
        <taxon>Neopterygii</taxon>
        <taxon>Teleostei</taxon>
        <taxon>Neoteleostei</taxon>
        <taxon>Acanthomorphata</taxon>
        <taxon>Ovalentaria</taxon>
        <taxon>Atherinomorphae</taxon>
        <taxon>Cyprinodontiformes</taxon>
        <taxon>Poeciliidae</taxon>
        <taxon>Poeciliinae</taxon>
        <taxon>Xiphophorus</taxon>
    </lineage>
</organism>
<keyword evidence="4" id="KW-0723">Serine/threonine-protein kinase</keyword>
<evidence type="ECO:0000256" key="11">
    <source>
        <dbReference type="ARBA" id="ARBA00048679"/>
    </source>
</evidence>
<evidence type="ECO:0000256" key="6">
    <source>
        <dbReference type="ARBA" id="ARBA00022679"/>
    </source>
</evidence>
<feature type="region of interest" description="Disordered" evidence="14">
    <location>
        <begin position="678"/>
        <end position="717"/>
    </location>
</feature>
<name>M3ZUV4_XIPMA</name>
<feature type="region of interest" description="Disordered" evidence="14">
    <location>
        <begin position="542"/>
        <end position="650"/>
    </location>
</feature>
<accession>M3ZUV4</accession>
<evidence type="ECO:0000256" key="10">
    <source>
        <dbReference type="ARBA" id="ARBA00047899"/>
    </source>
</evidence>
<evidence type="ECO:0000256" key="13">
    <source>
        <dbReference type="PROSITE-ProRule" id="PRU10141"/>
    </source>
</evidence>
<keyword evidence="7 13" id="KW-0547">Nucleotide-binding</keyword>
<feature type="domain" description="Protein kinase" evidence="15">
    <location>
        <begin position="34"/>
        <end position="297"/>
    </location>
</feature>
<dbReference type="Pfam" id="PF00069">
    <property type="entry name" value="Pkinase"/>
    <property type="match status" value="1"/>
</dbReference>
<dbReference type="GO" id="GO:0005524">
    <property type="term" value="F:ATP binding"/>
    <property type="evidence" value="ECO:0007669"/>
    <property type="project" value="UniProtKB-UniRule"/>
</dbReference>
<sequence>MQCLVPGLQDNGNMNGTSEQADILPPNCMVKDRWKVLKKIGGGGFGEIYEALDLLTRENVALKVESAQQPKQVLKMEVAVLKKLQGKNHVCKFIGCGRNDKFNYVVMQLQGRNLADLRRSQPRGTFTMSTTLRLGKQILESIEAIHSVGFLHRDIKPSNFAMGRLPSTYRKCYMLDFGLARQYTNTSGEVRPPRTVAGFRGTVRYASVNAHKNKEMGRHDDLWSLFYMLVEFAVGQLPWRKIKDKEQVGQIKERYDHRMLLKHMPSEFNIFLDHVQALDYYTKPDYQLLMSVFENSMKERIITENEPFDWEKGGGDATLSTSASTQPQHNTRPTAAIVGAIVTPVPGDPQRENTEDGLRDEHFSDQENAPPPPPSRPPAETATQQNVGDPGEAWEDTDFNRNRLRISLNKEDEAGRGACPVSPVRGGGPESPTGQGRSLRYRRVNSPESDRLSAAEGRVDGYGQRSRMDMLGSPSRHVYSSQPAQMLSVDPGCRGDRQASGRQEVSAASVDQEAHSNAFIRSVPLAEEEDFDSKEWVIIDKEAELRDFHPTTSGTTDEEPEELRPLEEQEERRRLRAGGELVVRPKTHTRDSSRGMLTLTEEEASRRSGGSPAQSPCHSLPSGRPRRRESEPTGPQRPLEEDRHQARPNQLRRLASYVFSSSTLETEQYPHAGGSFIQRSRSAESSPAHATSATASARRRHAGTLPMPGSPRSRHSVLNVSRSQLQQMLARLMNKNNNS</sequence>
<dbReference type="FunFam" id="3.30.200.20:FF:000358">
    <property type="entry name" value="Tau tubulin kinase 2b"/>
    <property type="match status" value="1"/>
</dbReference>
<feature type="binding site" evidence="13">
    <location>
        <position position="63"/>
    </location>
    <ligand>
        <name>ATP</name>
        <dbReference type="ChEBI" id="CHEBI:30616"/>
    </ligand>
</feature>
<dbReference type="InterPro" id="IPR017441">
    <property type="entry name" value="Protein_kinase_ATP_BS"/>
</dbReference>
<evidence type="ECO:0000256" key="14">
    <source>
        <dbReference type="SAM" id="MobiDB-lite"/>
    </source>
</evidence>
<keyword evidence="8" id="KW-0418">Kinase</keyword>
<reference evidence="16" key="4">
    <citation type="submission" date="2025-09" db="UniProtKB">
        <authorList>
            <consortium name="Ensembl"/>
        </authorList>
    </citation>
    <scope>IDENTIFICATION</scope>
    <source>
        <strain evidence="16">JP 163 A</strain>
    </source>
</reference>
<evidence type="ECO:0000256" key="4">
    <source>
        <dbReference type="ARBA" id="ARBA00022527"/>
    </source>
</evidence>
<dbReference type="Proteomes" id="UP000002852">
    <property type="component" value="Unassembled WGS sequence"/>
</dbReference>
<keyword evidence="17" id="KW-1185">Reference proteome</keyword>
<keyword evidence="6" id="KW-0808">Transferase</keyword>
<comment type="similarity">
    <text evidence="12">Belongs to the protein kinase superfamily. CK1 Ser/Thr protein kinase family.</text>
</comment>
<dbReference type="PROSITE" id="PS50011">
    <property type="entry name" value="PROTEIN_KINASE_DOM"/>
    <property type="match status" value="1"/>
</dbReference>
<comment type="catalytic activity">
    <reaction evidence="10">
        <text>L-threonyl-[protein] + ATP = O-phospho-L-threonyl-[protein] + ADP + H(+)</text>
        <dbReference type="Rhea" id="RHEA:46608"/>
        <dbReference type="Rhea" id="RHEA-COMP:11060"/>
        <dbReference type="Rhea" id="RHEA-COMP:11605"/>
        <dbReference type="ChEBI" id="CHEBI:15378"/>
        <dbReference type="ChEBI" id="CHEBI:30013"/>
        <dbReference type="ChEBI" id="CHEBI:30616"/>
        <dbReference type="ChEBI" id="CHEBI:61977"/>
        <dbReference type="ChEBI" id="CHEBI:456216"/>
        <dbReference type="EC" id="2.7.11.1"/>
    </reaction>
</comment>
<dbReference type="Gene3D" id="1.10.510.10">
    <property type="entry name" value="Transferase(Phosphotransferase) domain 1"/>
    <property type="match status" value="1"/>
</dbReference>
<dbReference type="eggNOG" id="KOG1164">
    <property type="taxonomic scope" value="Eukaryota"/>
</dbReference>
<keyword evidence="3" id="KW-0963">Cytoplasm</keyword>
<feature type="region of interest" description="Disordered" evidence="14">
    <location>
        <begin position="305"/>
        <end position="514"/>
    </location>
</feature>
<evidence type="ECO:0000259" key="15">
    <source>
        <dbReference type="PROSITE" id="PS50011"/>
    </source>
</evidence>
<dbReference type="InterPro" id="IPR000719">
    <property type="entry name" value="Prot_kinase_dom"/>
</dbReference>
<evidence type="ECO:0000313" key="17">
    <source>
        <dbReference type="Proteomes" id="UP000002852"/>
    </source>
</evidence>
<dbReference type="PANTHER" id="PTHR11909">
    <property type="entry name" value="CASEIN KINASE-RELATED"/>
    <property type="match status" value="1"/>
</dbReference>
<keyword evidence="5" id="KW-0597">Phosphoprotein</keyword>
<evidence type="ECO:0000256" key="1">
    <source>
        <dbReference type="ARBA" id="ARBA00004496"/>
    </source>
</evidence>
<dbReference type="EC" id="2.7.11.1" evidence="2"/>
<evidence type="ECO:0000256" key="9">
    <source>
        <dbReference type="ARBA" id="ARBA00022840"/>
    </source>
</evidence>
<feature type="compositionally biased region" description="Basic and acidic residues" evidence="14">
    <location>
        <begin position="562"/>
        <end position="573"/>
    </location>
</feature>
<dbReference type="InterPro" id="IPR050235">
    <property type="entry name" value="CK1_Ser-Thr_kinase"/>
</dbReference>
<dbReference type="PROSITE" id="PS00107">
    <property type="entry name" value="PROTEIN_KINASE_ATP"/>
    <property type="match status" value="1"/>
</dbReference>
<dbReference type="Ensembl" id="ENSXMAT00000006003.2">
    <property type="protein sequence ID" value="ENSXMAP00000005997.2"/>
    <property type="gene ID" value="ENSXMAG00000023118.1"/>
</dbReference>
<protein>
    <recommendedName>
        <fullName evidence="2">non-specific serine/threonine protein kinase</fullName>
        <ecNumber evidence="2">2.7.11.1</ecNumber>
    </recommendedName>
</protein>
<dbReference type="FunFam" id="1.10.510.10:FF:000167">
    <property type="entry name" value="Tau tubulin kinase 1"/>
    <property type="match status" value="1"/>
</dbReference>
<evidence type="ECO:0000256" key="2">
    <source>
        <dbReference type="ARBA" id="ARBA00012513"/>
    </source>
</evidence>
<dbReference type="InterPro" id="IPR011009">
    <property type="entry name" value="Kinase-like_dom_sf"/>
</dbReference>
<dbReference type="GO" id="GO:0004674">
    <property type="term" value="F:protein serine/threonine kinase activity"/>
    <property type="evidence" value="ECO:0007669"/>
    <property type="project" value="UniProtKB-KW"/>
</dbReference>
<reference evidence="17" key="1">
    <citation type="submission" date="2012-01" db="EMBL/GenBank/DDBJ databases">
        <authorList>
            <person name="Walter R."/>
            <person name="Schartl M."/>
            <person name="Warren W."/>
        </authorList>
    </citation>
    <scope>NUCLEOTIDE SEQUENCE [LARGE SCALE GENOMIC DNA]</scope>
    <source>
        <strain evidence="17">JP 163 A</strain>
    </source>
</reference>
<evidence type="ECO:0000256" key="8">
    <source>
        <dbReference type="ARBA" id="ARBA00022777"/>
    </source>
</evidence>
<evidence type="ECO:0000313" key="16">
    <source>
        <dbReference type="Ensembl" id="ENSXMAP00000005997.2"/>
    </source>
</evidence>
<dbReference type="GeneTree" id="ENSGT00940000165311"/>
<dbReference type="SMART" id="SM00220">
    <property type="entry name" value="S_TKc"/>
    <property type="match status" value="1"/>
</dbReference>
<dbReference type="GO" id="GO:0005737">
    <property type="term" value="C:cytoplasm"/>
    <property type="evidence" value="ECO:0007669"/>
    <property type="project" value="UniProtKB-SubCell"/>
</dbReference>
<feature type="compositionally biased region" description="Basic and acidic residues" evidence="14">
    <location>
        <begin position="349"/>
        <end position="365"/>
    </location>
</feature>
<feature type="compositionally biased region" description="Low complexity" evidence="14">
    <location>
        <begin position="683"/>
        <end position="696"/>
    </location>
</feature>
<feature type="compositionally biased region" description="Basic and acidic residues" evidence="14">
    <location>
        <begin position="448"/>
        <end position="459"/>
    </location>
</feature>
<dbReference type="SUPFAM" id="SSF56112">
    <property type="entry name" value="Protein kinase-like (PK-like)"/>
    <property type="match status" value="1"/>
</dbReference>
<comment type="catalytic activity">
    <reaction evidence="11">
        <text>L-seryl-[protein] + ATP = O-phospho-L-seryl-[protein] + ADP + H(+)</text>
        <dbReference type="Rhea" id="RHEA:17989"/>
        <dbReference type="Rhea" id="RHEA-COMP:9863"/>
        <dbReference type="Rhea" id="RHEA-COMP:11604"/>
        <dbReference type="ChEBI" id="CHEBI:15378"/>
        <dbReference type="ChEBI" id="CHEBI:29999"/>
        <dbReference type="ChEBI" id="CHEBI:30616"/>
        <dbReference type="ChEBI" id="CHEBI:83421"/>
        <dbReference type="ChEBI" id="CHEBI:456216"/>
        <dbReference type="EC" id="2.7.11.1"/>
    </reaction>
</comment>
<comment type="subcellular location">
    <subcellularLocation>
        <location evidence="1">Cytoplasm</location>
    </subcellularLocation>
</comment>
<evidence type="ECO:0000256" key="3">
    <source>
        <dbReference type="ARBA" id="ARBA00022490"/>
    </source>
</evidence>
<proteinExistence type="inferred from homology"/>
<dbReference type="AlphaFoldDB" id="M3ZUV4"/>
<evidence type="ECO:0000256" key="12">
    <source>
        <dbReference type="ARBA" id="ARBA00061588"/>
    </source>
</evidence>